<dbReference type="PANTHER" id="PTHR42920:SF5">
    <property type="entry name" value="EAMA DOMAIN-CONTAINING PROTEIN"/>
    <property type="match status" value="1"/>
</dbReference>
<reference evidence="9 10" key="1">
    <citation type="submission" date="2016-11" db="EMBL/GenBank/DDBJ databases">
        <authorList>
            <person name="Jaros S."/>
            <person name="Januszkiewicz K."/>
            <person name="Wedrychowicz H."/>
        </authorList>
    </citation>
    <scope>NUCLEOTIDE SEQUENCE [LARGE SCALE GENOMIC DNA]</scope>
    <source>
        <strain evidence="9 10">DSM 14501</strain>
    </source>
</reference>
<feature type="transmembrane region" description="Helical" evidence="7">
    <location>
        <begin position="67"/>
        <end position="88"/>
    </location>
</feature>
<evidence type="ECO:0000256" key="5">
    <source>
        <dbReference type="ARBA" id="ARBA00022989"/>
    </source>
</evidence>
<keyword evidence="6 7" id="KW-0472">Membrane</keyword>
<keyword evidence="10" id="KW-1185">Reference proteome</keyword>
<dbReference type="SUPFAM" id="SSF103481">
    <property type="entry name" value="Multidrug resistance efflux transporter EmrE"/>
    <property type="match status" value="2"/>
</dbReference>
<feature type="transmembrane region" description="Helical" evidence="7">
    <location>
        <begin position="174"/>
        <end position="195"/>
    </location>
</feature>
<feature type="transmembrane region" description="Helical" evidence="7">
    <location>
        <begin position="37"/>
        <end position="55"/>
    </location>
</feature>
<evidence type="ECO:0000256" key="3">
    <source>
        <dbReference type="ARBA" id="ARBA00022475"/>
    </source>
</evidence>
<accession>A0A1M6NZ06</accession>
<feature type="transmembrane region" description="Helical" evidence="7">
    <location>
        <begin position="120"/>
        <end position="137"/>
    </location>
</feature>
<dbReference type="InterPro" id="IPR051258">
    <property type="entry name" value="Diverse_Substrate_Transporter"/>
</dbReference>
<feature type="transmembrane region" description="Helical" evidence="7">
    <location>
        <begin position="143"/>
        <end position="162"/>
    </location>
</feature>
<feature type="transmembrane region" description="Helical" evidence="7">
    <location>
        <begin position="94"/>
        <end position="113"/>
    </location>
</feature>
<dbReference type="RefSeq" id="WP_072966307.1">
    <property type="nucleotide sequence ID" value="NZ_FRAJ01000007.1"/>
</dbReference>
<dbReference type="PANTHER" id="PTHR42920">
    <property type="entry name" value="OS03G0707200 PROTEIN-RELATED"/>
    <property type="match status" value="1"/>
</dbReference>
<dbReference type="InterPro" id="IPR000620">
    <property type="entry name" value="EamA_dom"/>
</dbReference>
<feature type="domain" description="EamA" evidence="8">
    <location>
        <begin position="6"/>
        <end position="136"/>
    </location>
</feature>
<sequence>MTKQSKADLALLIITISWGASFILTKNSLNSLGTYNFLAIRFILAFTISSLIFYKNMKKIDKDTLKYGILIGFILFSGYAFQTVGLNYTTASKSAFITGISVVLVPSLSSIFLNKSPEKSAILGAIVALIGLALLTLNESISLNIGDLYTFISTFAFAMHIITVGKYTVKVDSIALAIIQIGVVGILSLFTSLAIEKPILPPISMVWFNILVLSVICTSGAFIVQNAAQKFTTPTHTALIYTGEPVFAAIFAYFVAGEVLSFKGFVGAALILMGMLVAEIDFMSLLKKKKSVNQ</sequence>
<evidence type="ECO:0000256" key="1">
    <source>
        <dbReference type="ARBA" id="ARBA00004651"/>
    </source>
</evidence>
<dbReference type="GO" id="GO:0005886">
    <property type="term" value="C:plasma membrane"/>
    <property type="evidence" value="ECO:0007669"/>
    <property type="project" value="UniProtKB-SubCell"/>
</dbReference>
<dbReference type="InterPro" id="IPR037185">
    <property type="entry name" value="EmrE-like"/>
</dbReference>
<gene>
    <name evidence="9" type="ORF">SAMN02745883_01032</name>
</gene>
<keyword evidence="3" id="KW-1003">Cell membrane</keyword>
<dbReference type="STRING" id="1121266.SAMN02745883_01032"/>
<organism evidence="9 10">
    <name type="scientific">Caminicella sporogenes DSM 14501</name>
    <dbReference type="NCBI Taxonomy" id="1121266"/>
    <lineage>
        <taxon>Bacteria</taxon>
        <taxon>Bacillati</taxon>
        <taxon>Bacillota</taxon>
        <taxon>Clostridia</taxon>
        <taxon>Peptostreptococcales</taxon>
        <taxon>Caminicellaceae</taxon>
        <taxon>Caminicella</taxon>
    </lineage>
</organism>
<evidence type="ECO:0000256" key="2">
    <source>
        <dbReference type="ARBA" id="ARBA00007362"/>
    </source>
</evidence>
<feature type="transmembrane region" description="Helical" evidence="7">
    <location>
        <begin position="238"/>
        <end position="256"/>
    </location>
</feature>
<evidence type="ECO:0000256" key="7">
    <source>
        <dbReference type="SAM" id="Phobius"/>
    </source>
</evidence>
<dbReference type="Pfam" id="PF00892">
    <property type="entry name" value="EamA"/>
    <property type="match status" value="2"/>
</dbReference>
<evidence type="ECO:0000256" key="6">
    <source>
        <dbReference type="ARBA" id="ARBA00023136"/>
    </source>
</evidence>
<protein>
    <submittedName>
        <fullName evidence="9">Permease of the drug/metabolite transporter (DMT) superfamily</fullName>
    </submittedName>
</protein>
<evidence type="ECO:0000313" key="9">
    <source>
        <dbReference type="EMBL" id="SHK00878.1"/>
    </source>
</evidence>
<evidence type="ECO:0000313" key="10">
    <source>
        <dbReference type="Proteomes" id="UP000184082"/>
    </source>
</evidence>
<dbReference type="AlphaFoldDB" id="A0A1M6NZ06"/>
<comment type="similarity">
    <text evidence="2">Belongs to the EamA transporter family.</text>
</comment>
<feature type="domain" description="EamA" evidence="8">
    <location>
        <begin position="145"/>
        <end position="277"/>
    </location>
</feature>
<feature type="transmembrane region" description="Helical" evidence="7">
    <location>
        <begin position="262"/>
        <end position="286"/>
    </location>
</feature>
<name>A0A1M6NZ06_9FIRM</name>
<feature type="transmembrane region" description="Helical" evidence="7">
    <location>
        <begin position="207"/>
        <end position="226"/>
    </location>
</feature>
<dbReference type="EMBL" id="FRAJ01000007">
    <property type="protein sequence ID" value="SHK00878.1"/>
    <property type="molecule type" value="Genomic_DNA"/>
</dbReference>
<evidence type="ECO:0000259" key="8">
    <source>
        <dbReference type="Pfam" id="PF00892"/>
    </source>
</evidence>
<keyword evidence="5 7" id="KW-1133">Transmembrane helix</keyword>
<keyword evidence="4 7" id="KW-0812">Transmembrane</keyword>
<feature type="transmembrane region" description="Helical" evidence="7">
    <location>
        <begin position="7"/>
        <end position="25"/>
    </location>
</feature>
<proteinExistence type="inferred from homology"/>
<dbReference type="Proteomes" id="UP000184082">
    <property type="component" value="Unassembled WGS sequence"/>
</dbReference>
<comment type="subcellular location">
    <subcellularLocation>
        <location evidence="1">Cell membrane</location>
        <topology evidence="1">Multi-pass membrane protein</topology>
    </subcellularLocation>
</comment>
<evidence type="ECO:0000256" key="4">
    <source>
        <dbReference type="ARBA" id="ARBA00022692"/>
    </source>
</evidence>